<protein>
    <submittedName>
        <fullName evidence="10">Binder of sperm protein homolog 1</fullName>
    </submittedName>
</protein>
<evidence type="ECO:0000313" key="10">
    <source>
        <dbReference type="RefSeq" id="XP_035868633.1"/>
    </source>
</evidence>
<evidence type="ECO:0000256" key="1">
    <source>
        <dbReference type="ARBA" id="ARBA00004613"/>
    </source>
</evidence>
<dbReference type="PANTHER" id="PTHR22918">
    <property type="entry name" value="SEMINAL PLASMA PROTEIN"/>
    <property type="match status" value="1"/>
</dbReference>
<feature type="disulfide bond" evidence="7">
    <location>
        <begin position="55"/>
        <end position="82"/>
    </location>
</feature>
<dbReference type="SMART" id="SM00059">
    <property type="entry name" value="FN2"/>
    <property type="match status" value="2"/>
</dbReference>
<name>A0A7E6CNV3_9CHIR</name>
<keyword evidence="9" id="KW-1185">Reference proteome</keyword>
<evidence type="ECO:0000256" key="3">
    <source>
        <dbReference type="ARBA" id="ARBA00022525"/>
    </source>
</evidence>
<dbReference type="GeneID" id="118497636"/>
<dbReference type="Gene3D" id="2.10.10.10">
    <property type="entry name" value="Fibronectin, type II, collagen-binding"/>
    <property type="match status" value="2"/>
</dbReference>
<keyword evidence="5 7" id="KW-1015">Disulfide bond</keyword>
<proteinExistence type="inferred from homology"/>
<dbReference type="InParanoid" id="A0A7E6CNV3"/>
<dbReference type="PROSITE" id="PS51092">
    <property type="entry name" value="FN2_2"/>
    <property type="match status" value="1"/>
</dbReference>
<dbReference type="InterPro" id="IPR000562">
    <property type="entry name" value="FN_type2_dom"/>
</dbReference>
<gene>
    <name evidence="10" type="primary">BSPH1</name>
</gene>
<dbReference type="SUPFAM" id="SSF57440">
    <property type="entry name" value="Kringle-like"/>
    <property type="match status" value="2"/>
</dbReference>
<dbReference type="GO" id="GO:0009986">
    <property type="term" value="C:cell surface"/>
    <property type="evidence" value="ECO:0007669"/>
    <property type="project" value="TreeGrafter"/>
</dbReference>
<sequence length="86" mass="10390">MYQEATYYSCTTARSDYAWCSLDAKFRRQWRYCTGQDPPKCTFPFIFKGRCFQRCTKEHYLLNRSWCSLTGNYDKDGKWKQCSPHK</sequence>
<keyword evidence="6" id="KW-0278">Fertilization</keyword>
<dbReference type="FunFam" id="2.10.10.10:FF:000003">
    <property type="entry name" value="binder of sperm protein homolog 1"/>
    <property type="match status" value="1"/>
</dbReference>
<comment type="similarity">
    <text evidence="2">Belongs to the seminal plasma protein family.</text>
</comment>
<dbReference type="InterPro" id="IPR036943">
    <property type="entry name" value="FN_type2_sf"/>
</dbReference>
<dbReference type="OrthoDB" id="406838at2759"/>
<dbReference type="Proteomes" id="UP000504628">
    <property type="component" value="Chromosome 12"/>
</dbReference>
<keyword evidence="3" id="KW-0964">Secreted</keyword>
<dbReference type="InterPro" id="IPR013806">
    <property type="entry name" value="Kringle-like"/>
</dbReference>
<dbReference type="PANTHER" id="PTHR22918:SF5">
    <property type="entry name" value="BINDER OF SPERM PROTEIN HOMOLOG 2"/>
    <property type="match status" value="1"/>
</dbReference>
<evidence type="ECO:0000256" key="2">
    <source>
        <dbReference type="ARBA" id="ARBA00010011"/>
    </source>
</evidence>
<dbReference type="GO" id="GO:0048240">
    <property type="term" value="P:sperm capacitation"/>
    <property type="evidence" value="ECO:0007669"/>
    <property type="project" value="TreeGrafter"/>
</dbReference>
<dbReference type="CDD" id="cd00062">
    <property type="entry name" value="FN2"/>
    <property type="match status" value="1"/>
</dbReference>
<comment type="subcellular location">
    <subcellularLocation>
        <location evidence="1">Secreted</location>
    </subcellularLocation>
</comment>
<dbReference type="Pfam" id="PF00040">
    <property type="entry name" value="fn2"/>
    <property type="match status" value="2"/>
</dbReference>
<organism evidence="9 10">
    <name type="scientific">Phyllostomus discolor</name>
    <name type="common">pale spear-nosed bat</name>
    <dbReference type="NCBI Taxonomy" id="89673"/>
    <lineage>
        <taxon>Eukaryota</taxon>
        <taxon>Metazoa</taxon>
        <taxon>Chordata</taxon>
        <taxon>Craniata</taxon>
        <taxon>Vertebrata</taxon>
        <taxon>Euteleostomi</taxon>
        <taxon>Mammalia</taxon>
        <taxon>Eutheria</taxon>
        <taxon>Laurasiatheria</taxon>
        <taxon>Chiroptera</taxon>
        <taxon>Yangochiroptera</taxon>
        <taxon>Phyllostomidae</taxon>
        <taxon>Phyllostominae</taxon>
        <taxon>Phyllostomus</taxon>
    </lineage>
</organism>
<evidence type="ECO:0000256" key="7">
    <source>
        <dbReference type="PROSITE-ProRule" id="PRU00479"/>
    </source>
</evidence>
<evidence type="ECO:0000256" key="4">
    <source>
        <dbReference type="ARBA" id="ARBA00022737"/>
    </source>
</evidence>
<dbReference type="PRINTS" id="PR00013">
    <property type="entry name" value="FNTYPEII"/>
</dbReference>
<evidence type="ECO:0000256" key="6">
    <source>
        <dbReference type="ARBA" id="ARBA00023279"/>
    </source>
</evidence>
<accession>A0A7E6CNV3</accession>
<keyword evidence="4" id="KW-0677">Repeat</keyword>
<dbReference type="CTD" id="100131137"/>
<evidence type="ECO:0000256" key="5">
    <source>
        <dbReference type="ARBA" id="ARBA00023157"/>
    </source>
</evidence>
<dbReference type="InterPro" id="IPR051666">
    <property type="entry name" value="SP_Capacitation_Regulator"/>
</dbReference>
<feature type="domain" description="Fibronectin type-II" evidence="8">
    <location>
        <begin position="36"/>
        <end position="84"/>
    </location>
</feature>
<reference evidence="10" key="1">
    <citation type="submission" date="2025-08" db="UniProtKB">
        <authorList>
            <consortium name="RefSeq"/>
        </authorList>
    </citation>
    <scope>IDENTIFICATION</scope>
    <source>
        <tissue evidence="10">Muscle</tissue>
    </source>
</reference>
<evidence type="ECO:0000259" key="8">
    <source>
        <dbReference type="PROSITE" id="PS51092"/>
    </source>
</evidence>
<feature type="disulfide bond" evidence="7">
    <location>
        <begin position="41"/>
        <end position="67"/>
    </location>
</feature>
<evidence type="ECO:0000313" key="9">
    <source>
        <dbReference type="Proteomes" id="UP000504628"/>
    </source>
</evidence>
<dbReference type="AlphaFoldDB" id="A0A7E6CNV3"/>
<dbReference type="KEGG" id="pdic:118497636"/>
<dbReference type="RefSeq" id="XP_035868633.1">
    <property type="nucleotide sequence ID" value="XM_036012740.1"/>
</dbReference>
<dbReference type="GO" id="GO:0005576">
    <property type="term" value="C:extracellular region"/>
    <property type="evidence" value="ECO:0007669"/>
    <property type="project" value="UniProtKB-SubCell"/>
</dbReference>
<dbReference type="GO" id="GO:0008201">
    <property type="term" value="F:heparin binding"/>
    <property type="evidence" value="ECO:0007669"/>
    <property type="project" value="TreeGrafter"/>
</dbReference>